<evidence type="ECO:0000256" key="9">
    <source>
        <dbReference type="ARBA" id="ARBA00033473"/>
    </source>
</evidence>
<dbReference type="PANTHER" id="PTHR31616">
    <property type="entry name" value="TREHALASE"/>
    <property type="match status" value="1"/>
</dbReference>
<dbReference type="OrthoDB" id="6123450at2759"/>
<dbReference type="Gene3D" id="1.50.10.10">
    <property type="match status" value="1"/>
</dbReference>
<dbReference type="PANTHER" id="PTHR31616:SF9">
    <property type="entry name" value="GLUCOAMYLASE, INTRACELLULAR SPORULATION-SPECIFIC"/>
    <property type="match status" value="1"/>
</dbReference>
<evidence type="ECO:0000256" key="6">
    <source>
        <dbReference type="ARBA" id="ARBA00023295"/>
    </source>
</evidence>
<keyword evidence="6 11" id="KW-0326">Glycosidase</keyword>
<dbReference type="Pfam" id="PF00723">
    <property type="entry name" value="Glyco_hydro_15"/>
    <property type="match status" value="1"/>
</dbReference>
<keyword evidence="7" id="KW-0624">Polysaccharide degradation</keyword>
<evidence type="ECO:0000256" key="2">
    <source>
        <dbReference type="ARBA" id="ARBA00006188"/>
    </source>
</evidence>
<dbReference type="GeneID" id="63784807"/>
<dbReference type="SUPFAM" id="SSF48208">
    <property type="entry name" value="Six-hairpin glycosidases"/>
    <property type="match status" value="1"/>
</dbReference>
<organism evidence="11 12">
    <name type="scientific">Protomyces lactucae-debilis</name>
    <dbReference type="NCBI Taxonomy" id="2754530"/>
    <lineage>
        <taxon>Eukaryota</taxon>
        <taxon>Fungi</taxon>
        <taxon>Dikarya</taxon>
        <taxon>Ascomycota</taxon>
        <taxon>Taphrinomycotina</taxon>
        <taxon>Taphrinomycetes</taxon>
        <taxon>Taphrinales</taxon>
        <taxon>Protomycetaceae</taxon>
        <taxon>Protomyces</taxon>
    </lineage>
</organism>
<feature type="domain" description="GH15-like" evidence="10">
    <location>
        <begin position="64"/>
        <end position="473"/>
    </location>
</feature>
<name>A0A1Y2FDC2_PROLT</name>
<reference evidence="11 12" key="1">
    <citation type="submission" date="2016-07" db="EMBL/GenBank/DDBJ databases">
        <title>Pervasive Adenine N6-methylation of Active Genes in Fungi.</title>
        <authorList>
            <consortium name="DOE Joint Genome Institute"/>
            <person name="Mondo S.J."/>
            <person name="Dannebaum R.O."/>
            <person name="Kuo R.C."/>
            <person name="Labutti K."/>
            <person name="Haridas S."/>
            <person name="Kuo A."/>
            <person name="Salamov A."/>
            <person name="Ahrendt S.R."/>
            <person name="Lipzen A."/>
            <person name="Sullivan W."/>
            <person name="Andreopoulos W.B."/>
            <person name="Clum A."/>
            <person name="Lindquist E."/>
            <person name="Daum C."/>
            <person name="Ramamoorthy G.K."/>
            <person name="Gryganskyi A."/>
            <person name="Culley D."/>
            <person name="Magnuson J.K."/>
            <person name="James T.Y."/>
            <person name="O'Malley M.A."/>
            <person name="Stajich J.E."/>
            <person name="Spatafora J.W."/>
            <person name="Visel A."/>
            <person name="Grigoriev I.V."/>
        </authorList>
    </citation>
    <scope>NUCLEOTIDE SEQUENCE [LARGE SCALE GENOMIC DNA]</scope>
    <source>
        <strain evidence="11 12">12-1054</strain>
    </source>
</reference>
<accession>A0A1Y2FDC2</accession>
<proteinExistence type="inferred from homology"/>
<dbReference type="PRINTS" id="PR00736">
    <property type="entry name" value="GLHYDRLASE15"/>
</dbReference>
<dbReference type="GO" id="GO:0000324">
    <property type="term" value="C:fungal-type vacuole"/>
    <property type="evidence" value="ECO:0007669"/>
    <property type="project" value="TreeGrafter"/>
</dbReference>
<comment type="catalytic activity">
    <reaction evidence="1">
        <text>Hydrolysis of terminal (1-&gt;4)-linked alpha-D-glucose residues successively from non-reducing ends of the chains with release of beta-D-glucose.</text>
        <dbReference type="EC" id="3.2.1.3"/>
    </reaction>
</comment>
<comment type="caution">
    <text evidence="11">The sequence shown here is derived from an EMBL/GenBank/DDBJ whole genome shotgun (WGS) entry which is preliminary data.</text>
</comment>
<dbReference type="Proteomes" id="UP000193685">
    <property type="component" value="Unassembled WGS sequence"/>
</dbReference>
<evidence type="ECO:0000313" key="11">
    <source>
        <dbReference type="EMBL" id="ORY81921.1"/>
    </source>
</evidence>
<dbReference type="InterPro" id="IPR000165">
    <property type="entry name" value="Glucoamylase"/>
</dbReference>
<protein>
    <recommendedName>
        <fullName evidence="3">glucan 1,4-alpha-glucosidase</fullName>
        <ecNumber evidence="3">3.2.1.3</ecNumber>
    </recommendedName>
    <alternativeName>
        <fullName evidence="9">1,4-alpha-D-glucan glucohydrolase</fullName>
    </alternativeName>
    <alternativeName>
        <fullName evidence="8">Glucan 1,4-alpha-glucosidase</fullName>
    </alternativeName>
</protein>
<evidence type="ECO:0000256" key="7">
    <source>
        <dbReference type="ARBA" id="ARBA00023326"/>
    </source>
</evidence>
<dbReference type="GO" id="GO:0000272">
    <property type="term" value="P:polysaccharide catabolic process"/>
    <property type="evidence" value="ECO:0007669"/>
    <property type="project" value="UniProtKB-KW"/>
</dbReference>
<evidence type="ECO:0000256" key="4">
    <source>
        <dbReference type="ARBA" id="ARBA00022801"/>
    </source>
</evidence>
<dbReference type="AlphaFoldDB" id="A0A1Y2FDC2"/>
<gene>
    <name evidence="11" type="ORF">BCR37DRAFT_358076</name>
</gene>
<keyword evidence="5" id="KW-0119">Carbohydrate metabolism</keyword>
<evidence type="ECO:0000256" key="1">
    <source>
        <dbReference type="ARBA" id="ARBA00001863"/>
    </source>
</evidence>
<keyword evidence="4" id="KW-0378">Hydrolase</keyword>
<evidence type="ECO:0000259" key="10">
    <source>
        <dbReference type="Pfam" id="PF00723"/>
    </source>
</evidence>
<evidence type="ECO:0000256" key="3">
    <source>
        <dbReference type="ARBA" id="ARBA00012593"/>
    </source>
</evidence>
<dbReference type="InterPro" id="IPR008928">
    <property type="entry name" value="6-hairpin_glycosidase_sf"/>
</dbReference>
<dbReference type="GO" id="GO:0004339">
    <property type="term" value="F:glucan 1,4-alpha-glucosidase activity"/>
    <property type="evidence" value="ECO:0007669"/>
    <property type="project" value="UniProtKB-EC"/>
</dbReference>
<dbReference type="InterPro" id="IPR011613">
    <property type="entry name" value="GH15-like"/>
</dbReference>
<dbReference type="STRING" id="56484.A0A1Y2FDC2"/>
<dbReference type="EC" id="3.2.1.3" evidence="3"/>
<dbReference type="OMA" id="SHFWNQS"/>
<evidence type="ECO:0000313" key="12">
    <source>
        <dbReference type="Proteomes" id="UP000193685"/>
    </source>
</evidence>
<dbReference type="InterPro" id="IPR012341">
    <property type="entry name" value="6hp_glycosidase-like_sf"/>
</dbReference>
<sequence>MKVQLRSCCFALLSTRSILTSTAQLLKHTHPQTPFFRDLVSSSTPQDLPFTQWLTAQKNVSLAGLFRNIYGVDSPYPGVVIAAPQDGANYYYQWTRDAAIVMKPVVKLFAGGRKDLESLIRAFIANTAKLQKVPNLSDGLTEGVSRGLGEPKFYVNGTAFNEDWGRPQHDGPALRALVIMEALRHFKDTAYVSETLQNIVKPDVEYVSRTWQDDKGFDLWEEQQGLHFFTNMVQSRCLREAVEVFWQAGDTGASEWYRMRHQELAVQIEAFWDYTNEGTFKSHMSLKRSGKKTGVDCGNLLGVLHGAGGTAPLYRPSSAKTLASLVSLVKSMQSLYPLNKKLNGVAIGRYPSDTYDGHSTHSLGNPWFLCTSTVAEVLYRAMREIAAVKQFQVNEINVYFAQMVDSKLKSGQTLKDTELTDFLDKMHRFADSFLEVEQQFVTKSLGMSEQFHREDGKQMGARDLTWSYAAFWSAVEAREGVSI</sequence>
<keyword evidence="12" id="KW-1185">Reference proteome</keyword>
<comment type="similarity">
    <text evidence="2">Belongs to the glycosyl hydrolase 15 family.</text>
</comment>
<evidence type="ECO:0000256" key="5">
    <source>
        <dbReference type="ARBA" id="ARBA00023277"/>
    </source>
</evidence>
<dbReference type="RefSeq" id="XP_040725055.1">
    <property type="nucleotide sequence ID" value="XM_040868208.1"/>
</dbReference>
<evidence type="ECO:0000256" key="8">
    <source>
        <dbReference type="ARBA" id="ARBA00033442"/>
    </source>
</evidence>
<dbReference type="EMBL" id="MCFI01000010">
    <property type="protein sequence ID" value="ORY81921.1"/>
    <property type="molecule type" value="Genomic_DNA"/>
</dbReference>